<proteinExistence type="predicted"/>
<comment type="caution">
    <text evidence="1">The sequence shown here is derived from an EMBL/GenBank/DDBJ whole genome shotgun (WGS) entry which is preliminary data.</text>
</comment>
<protein>
    <submittedName>
        <fullName evidence="1">Uncharacterized protein</fullName>
    </submittedName>
</protein>
<name>A0AAV1T9W3_9STRA</name>
<dbReference type="AlphaFoldDB" id="A0AAV1T9W3"/>
<sequence length="45" mass="5023">MDEIPTPLVKDKMAAVLTKYYNADDLDALFDKALSGPRPFATYIC</sequence>
<dbReference type="EMBL" id="CAKLBY020000031">
    <property type="protein sequence ID" value="CAK7906470.1"/>
    <property type="molecule type" value="Genomic_DNA"/>
</dbReference>
<gene>
    <name evidence="1" type="ORF">PM001_LOCUS3337</name>
</gene>
<evidence type="ECO:0000313" key="1">
    <source>
        <dbReference type="EMBL" id="CAK7906470.1"/>
    </source>
</evidence>
<reference evidence="1" key="1">
    <citation type="submission" date="2024-01" db="EMBL/GenBank/DDBJ databases">
        <authorList>
            <person name="Webb A."/>
        </authorList>
    </citation>
    <scope>NUCLEOTIDE SEQUENCE</scope>
    <source>
        <strain evidence="1">Pm1</strain>
    </source>
</reference>
<dbReference type="Proteomes" id="UP001162060">
    <property type="component" value="Unassembled WGS sequence"/>
</dbReference>
<evidence type="ECO:0000313" key="2">
    <source>
        <dbReference type="Proteomes" id="UP001162060"/>
    </source>
</evidence>
<accession>A0AAV1T9W3</accession>
<organism evidence="1 2">
    <name type="scientific">Peronospora matthiolae</name>
    <dbReference type="NCBI Taxonomy" id="2874970"/>
    <lineage>
        <taxon>Eukaryota</taxon>
        <taxon>Sar</taxon>
        <taxon>Stramenopiles</taxon>
        <taxon>Oomycota</taxon>
        <taxon>Peronosporomycetes</taxon>
        <taxon>Peronosporales</taxon>
        <taxon>Peronosporaceae</taxon>
        <taxon>Peronospora</taxon>
    </lineage>
</organism>